<sequence length="370" mass="42496">MAEKNDFFKSKVVQDFTKDIEQIHLGPLWDAIPDLMHRQPTPQAEAYLWKWKTLYKKLMEATDIFTPERGGERRAIYFQNPGLTYRKPWGWASTTQTLYAAVQLILPGEVAPSHRHTQSALRFISQGKGAYTIVQGERIFMEEGDYLITPKGLWHGHAHPGDEPMIWMDCLDIPTIYSIGGTFFDPYPEGIEQPKVPDNFSSQKYEGGMVRPISDRKPKIAPLGSYKWKQTEAAIQGLKRLDPDPYDGYAVEYINPSTGKTANPTIASWMQFLPKDFHSKAHRHTHATIYHVFKGSGYSIINGVRFDWEKGDFFVIPNWAWHEHVAEEDAYLFSANDLPIMERFDVEREEAYEENNGHQPITGEFAPVLL</sequence>
<evidence type="ECO:0000313" key="4">
    <source>
        <dbReference type="EMBL" id="MDQ0163116.1"/>
    </source>
</evidence>
<dbReference type="CDD" id="cd02216">
    <property type="entry name" value="cupin_GDO-like_N"/>
    <property type="match status" value="1"/>
</dbReference>
<evidence type="ECO:0000313" key="5">
    <source>
        <dbReference type="Proteomes" id="UP001225646"/>
    </source>
</evidence>
<dbReference type="InterPro" id="IPR047183">
    <property type="entry name" value="GDO-like"/>
</dbReference>
<protein>
    <submittedName>
        <fullName evidence="4">Gentisate 1,2-dioxygenase</fullName>
        <ecNumber evidence="4">1.13.11.4</ecNumber>
    </submittedName>
</protein>
<evidence type="ECO:0000256" key="1">
    <source>
        <dbReference type="ARBA" id="ARBA00022964"/>
    </source>
</evidence>
<reference evidence="4 5" key="1">
    <citation type="submission" date="2023-07" db="EMBL/GenBank/DDBJ databases">
        <title>Genomic Encyclopedia of Type Strains, Phase IV (KMG-IV): sequencing the most valuable type-strain genomes for metagenomic binning, comparative biology and taxonomic classification.</title>
        <authorList>
            <person name="Goeker M."/>
        </authorList>
    </citation>
    <scope>NUCLEOTIDE SEQUENCE [LARGE SCALE GENOMIC DNA]</scope>
    <source>
        <strain evidence="4 5">DSM 19092</strain>
    </source>
</reference>
<feature type="domain" description="Cupin type-2" evidence="3">
    <location>
        <begin position="103"/>
        <end position="169"/>
    </location>
</feature>
<comment type="caution">
    <text evidence="4">The sequence shown here is derived from an EMBL/GenBank/DDBJ whole genome shotgun (WGS) entry which is preliminary data.</text>
</comment>
<dbReference type="EMBL" id="JAUSTR010000010">
    <property type="protein sequence ID" value="MDQ0163116.1"/>
    <property type="molecule type" value="Genomic_DNA"/>
</dbReference>
<dbReference type="GO" id="GO:0047922">
    <property type="term" value="F:gentisate 1,2-dioxygenase activity"/>
    <property type="evidence" value="ECO:0007669"/>
    <property type="project" value="UniProtKB-EC"/>
</dbReference>
<keyword evidence="1" id="KW-0223">Dioxygenase</keyword>
<accession>A0ABT9VQ51</accession>
<evidence type="ECO:0000256" key="2">
    <source>
        <dbReference type="ARBA" id="ARBA00023002"/>
    </source>
</evidence>
<feature type="domain" description="Cupin type-2" evidence="3">
    <location>
        <begin position="269"/>
        <end position="330"/>
    </location>
</feature>
<proteinExistence type="predicted"/>
<dbReference type="Gene3D" id="2.60.120.10">
    <property type="entry name" value="Jelly Rolls"/>
    <property type="match status" value="1"/>
</dbReference>
<dbReference type="PANTHER" id="PTHR41517:SF1">
    <property type="entry name" value="CUPIN"/>
    <property type="match status" value="1"/>
</dbReference>
<dbReference type="InterPro" id="IPR013096">
    <property type="entry name" value="Cupin_2"/>
</dbReference>
<gene>
    <name evidence="4" type="ORF">J2S06_002194</name>
</gene>
<dbReference type="SUPFAM" id="SSF51182">
    <property type="entry name" value="RmlC-like cupins"/>
    <property type="match status" value="1"/>
</dbReference>
<dbReference type="EC" id="1.13.11.4" evidence="4"/>
<dbReference type="CDD" id="cd06992">
    <property type="entry name" value="cupin_GDO-like_C"/>
    <property type="match status" value="1"/>
</dbReference>
<organism evidence="4 5">
    <name type="scientific">Aeribacillus alveayuensis</name>
    <dbReference type="NCBI Taxonomy" id="279215"/>
    <lineage>
        <taxon>Bacteria</taxon>
        <taxon>Bacillati</taxon>
        <taxon>Bacillota</taxon>
        <taxon>Bacilli</taxon>
        <taxon>Bacillales</taxon>
        <taxon>Bacillaceae</taxon>
        <taxon>Aeribacillus</taxon>
    </lineage>
</organism>
<dbReference type="Proteomes" id="UP001225646">
    <property type="component" value="Unassembled WGS sequence"/>
</dbReference>
<dbReference type="Pfam" id="PF07883">
    <property type="entry name" value="Cupin_2"/>
    <property type="match status" value="2"/>
</dbReference>
<dbReference type="PANTHER" id="PTHR41517">
    <property type="entry name" value="1,2-DIOXYGENASE PROTEIN-RELATED"/>
    <property type="match status" value="1"/>
</dbReference>
<dbReference type="RefSeq" id="WP_044747539.1">
    <property type="nucleotide sequence ID" value="NZ_JAUSTR010000010.1"/>
</dbReference>
<keyword evidence="2 4" id="KW-0560">Oxidoreductase</keyword>
<evidence type="ECO:0000259" key="3">
    <source>
        <dbReference type="Pfam" id="PF07883"/>
    </source>
</evidence>
<dbReference type="InterPro" id="IPR014710">
    <property type="entry name" value="RmlC-like_jellyroll"/>
</dbReference>
<dbReference type="InterPro" id="IPR011051">
    <property type="entry name" value="RmlC_Cupin_sf"/>
</dbReference>
<name>A0ABT9VQ51_9BACI</name>
<keyword evidence="5" id="KW-1185">Reference proteome</keyword>